<feature type="domain" description="Nudix hydrolase" evidence="2">
    <location>
        <begin position="1"/>
        <end position="130"/>
    </location>
</feature>
<dbReference type="Pfam" id="PF00293">
    <property type="entry name" value="NUDIX"/>
    <property type="match status" value="1"/>
</dbReference>
<keyword evidence="1" id="KW-0378">Hydrolase</keyword>
<dbReference type="Gene3D" id="3.90.79.10">
    <property type="entry name" value="Nucleoside Triphosphate Pyrophosphohydrolase"/>
    <property type="match status" value="1"/>
</dbReference>
<dbReference type="Proteomes" id="UP001596990">
    <property type="component" value="Unassembled WGS sequence"/>
</dbReference>
<dbReference type="EMBL" id="JBHTKL010000005">
    <property type="protein sequence ID" value="MFD1019550.1"/>
    <property type="molecule type" value="Genomic_DNA"/>
</dbReference>
<dbReference type="InterPro" id="IPR015797">
    <property type="entry name" value="NUDIX_hydrolase-like_dom_sf"/>
</dbReference>
<gene>
    <name evidence="3" type="ORF">ACFQ2J_10240</name>
</gene>
<dbReference type="CDD" id="cd18886">
    <property type="entry name" value="NUDIX_MutT_Nudt1"/>
    <property type="match status" value="1"/>
</dbReference>
<protein>
    <submittedName>
        <fullName evidence="3">NUDIX domain-containing protein</fullName>
    </submittedName>
</protein>
<comment type="caution">
    <text evidence="3">The sequence shown here is derived from an EMBL/GenBank/DDBJ whole genome shotgun (WGS) entry which is preliminary data.</text>
</comment>
<name>A0ABW3L0V5_9BACI</name>
<dbReference type="PROSITE" id="PS00893">
    <property type="entry name" value="NUDIX_BOX"/>
    <property type="match status" value="1"/>
</dbReference>
<keyword evidence="4" id="KW-1185">Reference proteome</keyword>
<proteinExistence type="predicted"/>
<dbReference type="PANTHER" id="PTHR43222:SF2">
    <property type="entry name" value="NUDIX HYDROLASE 23, CHLOROPLASTIC"/>
    <property type="match status" value="1"/>
</dbReference>
<evidence type="ECO:0000313" key="3">
    <source>
        <dbReference type="EMBL" id="MFD1019550.1"/>
    </source>
</evidence>
<dbReference type="PROSITE" id="PS51462">
    <property type="entry name" value="NUDIX"/>
    <property type="match status" value="1"/>
</dbReference>
<dbReference type="PANTHER" id="PTHR43222">
    <property type="entry name" value="NUDIX HYDROLASE 23"/>
    <property type="match status" value="1"/>
</dbReference>
<dbReference type="SUPFAM" id="SSF55811">
    <property type="entry name" value="Nudix"/>
    <property type="match status" value="1"/>
</dbReference>
<evidence type="ECO:0000256" key="1">
    <source>
        <dbReference type="ARBA" id="ARBA00022801"/>
    </source>
</evidence>
<evidence type="ECO:0000313" key="4">
    <source>
        <dbReference type="Proteomes" id="UP001596990"/>
    </source>
</evidence>
<sequence length="170" mass="19612">MFKYTICLIKKDNKILLLNRNKKPAMGMWNGVGGKIEDHETPMQGVIRETYEETGLKLNSVTYAGNVILKSEVSNAGMYIFIADLPEDLHIETPLNTLEGTLDWKSIDWILDKDNMGVISNLKSYLPVILEGKLNLEHSFTYDIHNILDYTTTKVIENEMNKRYKKHQYL</sequence>
<dbReference type="InterPro" id="IPR000086">
    <property type="entry name" value="NUDIX_hydrolase_dom"/>
</dbReference>
<organism evidence="3 4">
    <name type="scientific">Thalassobacillus hwangdonensis</name>
    <dbReference type="NCBI Taxonomy" id="546108"/>
    <lineage>
        <taxon>Bacteria</taxon>
        <taxon>Bacillati</taxon>
        <taxon>Bacillota</taxon>
        <taxon>Bacilli</taxon>
        <taxon>Bacillales</taxon>
        <taxon>Bacillaceae</taxon>
        <taxon>Thalassobacillus</taxon>
    </lineage>
</organism>
<dbReference type="InterPro" id="IPR020084">
    <property type="entry name" value="NUDIX_hydrolase_CS"/>
</dbReference>
<evidence type="ECO:0000259" key="2">
    <source>
        <dbReference type="PROSITE" id="PS51462"/>
    </source>
</evidence>
<dbReference type="RefSeq" id="WP_386059622.1">
    <property type="nucleotide sequence ID" value="NZ_JBHTKL010000005.1"/>
</dbReference>
<reference evidence="4" key="1">
    <citation type="journal article" date="2019" name="Int. J. Syst. Evol. Microbiol.">
        <title>The Global Catalogue of Microorganisms (GCM) 10K type strain sequencing project: providing services to taxonomists for standard genome sequencing and annotation.</title>
        <authorList>
            <consortium name="The Broad Institute Genomics Platform"/>
            <consortium name="The Broad Institute Genome Sequencing Center for Infectious Disease"/>
            <person name="Wu L."/>
            <person name="Ma J."/>
        </authorList>
    </citation>
    <scope>NUCLEOTIDE SEQUENCE [LARGE SCALE GENOMIC DNA]</scope>
    <source>
        <strain evidence="4">CCUG 56607</strain>
    </source>
</reference>
<accession>A0ABW3L0V5</accession>